<dbReference type="EMBL" id="BARV01008198">
    <property type="protein sequence ID" value="GAI17182.1"/>
    <property type="molecule type" value="Genomic_DNA"/>
</dbReference>
<protein>
    <submittedName>
        <fullName evidence="1">Uncharacterized protein</fullName>
    </submittedName>
</protein>
<accession>X1LD04</accession>
<dbReference type="AlphaFoldDB" id="X1LD04"/>
<organism evidence="1">
    <name type="scientific">marine sediment metagenome</name>
    <dbReference type="NCBI Taxonomy" id="412755"/>
    <lineage>
        <taxon>unclassified sequences</taxon>
        <taxon>metagenomes</taxon>
        <taxon>ecological metagenomes</taxon>
    </lineage>
</organism>
<sequence>AGVRGCVEEAVARHHTIFADASHPTVPQDIARL</sequence>
<comment type="caution">
    <text evidence="1">The sequence shown here is derived from an EMBL/GenBank/DDBJ whole genome shotgun (WGS) entry which is preliminary data.</text>
</comment>
<reference evidence="1" key="1">
    <citation type="journal article" date="2014" name="Front. Microbiol.">
        <title>High frequency of phylogenetically diverse reductive dehalogenase-homologous genes in deep subseafloor sedimentary metagenomes.</title>
        <authorList>
            <person name="Kawai M."/>
            <person name="Futagami T."/>
            <person name="Toyoda A."/>
            <person name="Takaki Y."/>
            <person name="Nishi S."/>
            <person name="Hori S."/>
            <person name="Arai W."/>
            <person name="Tsubouchi T."/>
            <person name="Morono Y."/>
            <person name="Uchiyama I."/>
            <person name="Ito T."/>
            <person name="Fujiyama A."/>
            <person name="Inagaki F."/>
            <person name="Takami H."/>
        </authorList>
    </citation>
    <scope>NUCLEOTIDE SEQUENCE</scope>
    <source>
        <strain evidence="1">Expedition CK06-06</strain>
    </source>
</reference>
<proteinExistence type="predicted"/>
<name>X1LD04_9ZZZZ</name>
<evidence type="ECO:0000313" key="1">
    <source>
        <dbReference type="EMBL" id="GAI17182.1"/>
    </source>
</evidence>
<gene>
    <name evidence="1" type="ORF">S06H3_16563</name>
</gene>
<feature type="non-terminal residue" evidence="1">
    <location>
        <position position="1"/>
    </location>
</feature>